<dbReference type="SUPFAM" id="SSF51215">
    <property type="entry name" value="Regulatory protein AraC"/>
    <property type="match status" value="1"/>
</dbReference>
<protein>
    <submittedName>
        <fullName evidence="5">AraC-like protein</fullName>
    </submittedName>
</protein>
<dbReference type="Pfam" id="PF12833">
    <property type="entry name" value="HTH_18"/>
    <property type="match status" value="1"/>
</dbReference>
<sequence>MMTSEKKRDGFIGEKLLSLPAMVRRNMILPDPVLSRLFVAEIGYFPKAAGHYRRRREGCADNILIYCVGGKGWYTVRDKRFTVGPNEFVILPATRDFLSYGADEKDPWTIYWIHFSGGDVEMFNQRFGIGSSPEPRPIMFNEKGLQLWDTIYRHLETGYTNETLAGANLCLYHLIATFLFPANTPKVKKDNVIDDAIGYMRGKLDKTLTVKELAHACGLSGSHFSHLFHKTTGMPPLEYFIRLKLERACIFLFDSDLKIKEIACQVGYDDPYYFSRLFKKHMHLSPHQYRNNQAGRRSLGVAAALAPVV</sequence>
<dbReference type="SUPFAM" id="SSF46689">
    <property type="entry name" value="Homeodomain-like"/>
    <property type="match status" value="2"/>
</dbReference>
<accession>A0A4R8DH08</accession>
<dbReference type="Proteomes" id="UP000294498">
    <property type="component" value="Unassembled WGS sequence"/>
</dbReference>
<dbReference type="PANTHER" id="PTHR43280:SF30">
    <property type="entry name" value="MMSAB OPERON REGULATORY PROTEIN"/>
    <property type="match status" value="1"/>
</dbReference>
<evidence type="ECO:0000256" key="3">
    <source>
        <dbReference type="ARBA" id="ARBA00023163"/>
    </source>
</evidence>
<evidence type="ECO:0000259" key="4">
    <source>
        <dbReference type="PROSITE" id="PS01124"/>
    </source>
</evidence>
<gene>
    <name evidence="5" type="ORF">EDB95_4809</name>
</gene>
<dbReference type="PANTHER" id="PTHR43280">
    <property type="entry name" value="ARAC-FAMILY TRANSCRIPTIONAL REGULATOR"/>
    <property type="match status" value="1"/>
</dbReference>
<dbReference type="RefSeq" id="WP_246073774.1">
    <property type="nucleotide sequence ID" value="NZ_SODV01000002.1"/>
</dbReference>
<feature type="domain" description="HTH araC/xylS-type" evidence="4">
    <location>
        <begin position="194"/>
        <end position="292"/>
    </location>
</feature>
<dbReference type="GO" id="GO:0043565">
    <property type="term" value="F:sequence-specific DNA binding"/>
    <property type="evidence" value="ECO:0007669"/>
    <property type="project" value="InterPro"/>
</dbReference>
<evidence type="ECO:0000313" key="5">
    <source>
        <dbReference type="EMBL" id="TDW96973.1"/>
    </source>
</evidence>
<evidence type="ECO:0000256" key="1">
    <source>
        <dbReference type="ARBA" id="ARBA00023015"/>
    </source>
</evidence>
<dbReference type="SMART" id="SM00342">
    <property type="entry name" value="HTH_ARAC"/>
    <property type="match status" value="1"/>
</dbReference>
<dbReference type="InterPro" id="IPR003313">
    <property type="entry name" value="AraC-bd"/>
</dbReference>
<keyword evidence="2" id="KW-0238">DNA-binding</keyword>
<dbReference type="InterPro" id="IPR018060">
    <property type="entry name" value="HTH_AraC"/>
</dbReference>
<keyword evidence="1" id="KW-0805">Transcription regulation</keyword>
<dbReference type="PROSITE" id="PS01124">
    <property type="entry name" value="HTH_ARAC_FAMILY_2"/>
    <property type="match status" value="1"/>
</dbReference>
<comment type="caution">
    <text evidence="5">The sequence shown here is derived from an EMBL/GenBank/DDBJ whole genome shotgun (WGS) entry which is preliminary data.</text>
</comment>
<dbReference type="AlphaFoldDB" id="A0A4R8DH08"/>
<dbReference type="InterPro" id="IPR020449">
    <property type="entry name" value="Tscrpt_reg_AraC-type_HTH"/>
</dbReference>
<dbReference type="EMBL" id="SODV01000002">
    <property type="protein sequence ID" value="TDW96973.1"/>
    <property type="molecule type" value="Genomic_DNA"/>
</dbReference>
<dbReference type="PRINTS" id="PR00032">
    <property type="entry name" value="HTHARAC"/>
</dbReference>
<dbReference type="InterPro" id="IPR037923">
    <property type="entry name" value="HTH-like"/>
</dbReference>
<dbReference type="InterPro" id="IPR009057">
    <property type="entry name" value="Homeodomain-like_sf"/>
</dbReference>
<dbReference type="Gene3D" id="2.60.120.280">
    <property type="entry name" value="Regulatory protein AraC"/>
    <property type="match status" value="1"/>
</dbReference>
<evidence type="ECO:0000313" key="6">
    <source>
        <dbReference type="Proteomes" id="UP000294498"/>
    </source>
</evidence>
<reference evidence="5 6" key="1">
    <citation type="submission" date="2019-03" db="EMBL/GenBank/DDBJ databases">
        <title>Genomic Encyclopedia of Type Strains, Phase IV (KMG-IV): sequencing the most valuable type-strain genomes for metagenomic binning, comparative biology and taxonomic classification.</title>
        <authorList>
            <person name="Goeker M."/>
        </authorList>
    </citation>
    <scope>NUCLEOTIDE SEQUENCE [LARGE SCALE GENOMIC DNA]</scope>
    <source>
        <strain evidence="5 6">DSM 100059</strain>
    </source>
</reference>
<proteinExistence type="predicted"/>
<evidence type="ECO:0000256" key="2">
    <source>
        <dbReference type="ARBA" id="ARBA00023125"/>
    </source>
</evidence>
<dbReference type="GO" id="GO:0003700">
    <property type="term" value="F:DNA-binding transcription factor activity"/>
    <property type="evidence" value="ECO:0007669"/>
    <property type="project" value="InterPro"/>
</dbReference>
<organism evidence="5 6">
    <name type="scientific">Dinghuibacter silviterrae</name>
    <dbReference type="NCBI Taxonomy" id="1539049"/>
    <lineage>
        <taxon>Bacteria</taxon>
        <taxon>Pseudomonadati</taxon>
        <taxon>Bacteroidota</taxon>
        <taxon>Chitinophagia</taxon>
        <taxon>Chitinophagales</taxon>
        <taxon>Chitinophagaceae</taxon>
        <taxon>Dinghuibacter</taxon>
    </lineage>
</organism>
<dbReference type="CDD" id="cd06986">
    <property type="entry name" value="cupin_MmsR-like_N"/>
    <property type="match status" value="1"/>
</dbReference>
<dbReference type="Pfam" id="PF02311">
    <property type="entry name" value="AraC_binding"/>
    <property type="match status" value="1"/>
</dbReference>
<name>A0A4R8DH08_9BACT</name>
<keyword evidence="6" id="KW-1185">Reference proteome</keyword>
<dbReference type="Gene3D" id="1.10.10.60">
    <property type="entry name" value="Homeodomain-like"/>
    <property type="match status" value="2"/>
</dbReference>
<keyword evidence="3" id="KW-0804">Transcription</keyword>